<dbReference type="Gene3D" id="3.40.50.150">
    <property type="entry name" value="Vaccinia Virus protein VP39"/>
    <property type="match status" value="1"/>
</dbReference>
<accession>A0ABQ4QCU5</accession>
<dbReference type="CDD" id="cd02440">
    <property type="entry name" value="AdoMet_MTases"/>
    <property type="match status" value="1"/>
</dbReference>
<dbReference type="InterPro" id="IPR029063">
    <property type="entry name" value="SAM-dependent_MTases_sf"/>
</dbReference>
<keyword evidence="3" id="KW-1185">Reference proteome</keyword>
<proteinExistence type="predicted"/>
<dbReference type="GO" id="GO:0032259">
    <property type="term" value="P:methylation"/>
    <property type="evidence" value="ECO:0007669"/>
    <property type="project" value="UniProtKB-KW"/>
</dbReference>
<keyword evidence="2" id="KW-0808">Transferase</keyword>
<dbReference type="PANTHER" id="PTHR43591:SF24">
    <property type="entry name" value="2-METHOXY-6-POLYPRENYL-1,4-BENZOQUINOL METHYLASE, MITOCHONDRIAL"/>
    <property type="match status" value="1"/>
</dbReference>
<dbReference type="GO" id="GO:0008168">
    <property type="term" value="F:methyltransferase activity"/>
    <property type="evidence" value="ECO:0007669"/>
    <property type="project" value="UniProtKB-KW"/>
</dbReference>
<evidence type="ECO:0000313" key="2">
    <source>
        <dbReference type="EMBL" id="GJD42529.1"/>
    </source>
</evidence>
<dbReference type="EMBL" id="BPQG01000004">
    <property type="protein sequence ID" value="GJD42529.1"/>
    <property type="molecule type" value="Genomic_DNA"/>
</dbReference>
<dbReference type="Proteomes" id="UP001055117">
    <property type="component" value="Unassembled WGS sequence"/>
</dbReference>
<feature type="domain" description="Methyltransferase type 11" evidence="1">
    <location>
        <begin position="51"/>
        <end position="143"/>
    </location>
</feature>
<dbReference type="SUPFAM" id="SSF53335">
    <property type="entry name" value="S-adenosyl-L-methionine-dependent methyltransferases"/>
    <property type="match status" value="1"/>
</dbReference>
<keyword evidence="2" id="KW-0489">Methyltransferase</keyword>
<name>A0ABQ4QCU5_9HYPH</name>
<comment type="caution">
    <text evidence="2">The sequence shown here is derived from an EMBL/GenBank/DDBJ whole genome shotgun (WGS) entry which is preliminary data.</text>
</comment>
<protein>
    <submittedName>
        <fullName evidence="2">Methyltransferase YcgJ</fullName>
    </submittedName>
</protein>
<sequence length="257" mass="27362">MTGTQRRHEDHVADRFGAQAAAYVASAVHAAGADLDRMARRLHGSRPARALDLGCGGGHVAFAIAPEAGSVTALDLSPDMLAAVAAEAARRGLSNIATEAGSAEALPFPDASFDAVTTRFSAHHWRDVRAGLSEARRVAKPGAPTLIADVVAPDDALLDTHLQAVELLRDPSHVRDYSVPEWLGMLTDAGFTVDKVTHGRLRMDFSTWIARMRTPEPHVAAIRSLQASAPDEVARHFGIEPDGSFWIDTVLIEAAAV</sequence>
<reference evidence="2 3" key="1">
    <citation type="journal article" date="2021" name="Front. Microbiol.">
        <title>Comprehensive Comparative Genomics and Phenotyping of Methylobacterium Species.</title>
        <authorList>
            <person name="Alessa O."/>
            <person name="Ogura Y."/>
            <person name="Fujitani Y."/>
            <person name="Takami H."/>
            <person name="Hayashi T."/>
            <person name="Sahin N."/>
            <person name="Tani A."/>
        </authorList>
    </citation>
    <scope>NUCLEOTIDE SEQUENCE [LARGE SCALE GENOMIC DNA]</scope>
    <source>
        <strain evidence="2 3">DSM 23679</strain>
    </source>
</reference>
<dbReference type="PANTHER" id="PTHR43591">
    <property type="entry name" value="METHYLTRANSFERASE"/>
    <property type="match status" value="1"/>
</dbReference>
<dbReference type="Pfam" id="PF08241">
    <property type="entry name" value="Methyltransf_11"/>
    <property type="match status" value="1"/>
</dbReference>
<evidence type="ECO:0000259" key="1">
    <source>
        <dbReference type="Pfam" id="PF08241"/>
    </source>
</evidence>
<dbReference type="RefSeq" id="WP_147762761.1">
    <property type="nucleotide sequence ID" value="NZ_BPQG01000004.1"/>
</dbReference>
<organism evidence="2 3">
    <name type="scientific">Methylobacterium cerastii</name>
    <dbReference type="NCBI Taxonomy" id="932741"/>
    <lineage>
        <taxon>Bacteria</taxon>
        <taxon>Pseudomonadati</taxon>
        <taxon>Pseudomonadota</taxon>
        <taxon>Alphaproteobacteria</taxon>
        <taxon>Hyphomicrobiales</taxon>
        <taxon>Methylobacteriaceae</taxon>
        <taxon>Methylobacterium</taxon>
    </lineage>
</organism>
<gene>
    <name evidence="2" type="primary">ycgJ</name>
    <name evidence="2" type="ORF">AFCDBAGC_0367</name>
</gene>
<evidence type="ECO:0000313" key="3">
    <source>
        <dbReference type="Proteomes" id="UP001055117"/>
    </source>
</evidence>
<dbReference type="InterPro" id="IPR013216">
    <property type="entry name" value="Methyltransf_11"/>
</dbReference>